<proteinExistence type="predicted"/>
<organism evidence="2 3">
    <name type="scientific">Enemella dayhoffiae</name>
    <dbReference type="NCBI Taxonomy" id="2016507"/>
    <lineage>
        <taxon>Bacteria</taxon>
        <taxon>Bacillati</taxon>
        <taxon>Actinomycetota</taxon>
        <taxon>Actinomycetes</taxon>
        <taxon>Propionibacteriales</taxon>
        <taxon>Propionibacteriaceae</taxon>
        <taxon>Enemella</taxon>
    </lineage>
</organism>
<sequence>MAPTTAGMRAARTTLLASSPRGSVLGGQVTECPRHTCQQSLQDDEQQHQADARGGEHREQHQDSKGRHQAWWAVRDSPP</sequence>
<comment type="caution">
    <text evidence="2">The sequence shown here is derived from an EMBL/GenBank/DDBJ whole genome shotgun (WGS) entry which is preliminary data.</text>
</comment>
<dbReference type="EMBL" id="NMVQ01000046">
    <property type="protein sequence ID" value="OYO17187.1"/>
    <property type="molecule type" value="Genomic_DNA"/>
</dbReference>
<keyword evidence="3" id="KW-1185">Reference proteome</keyword>
<feature type="compositionally biased region" description="Basic and acidic residues" evidence="1">
    <location>
        <begin position="45"/>
        <end position="66"/>
    </location>
</feature>
<name>A0A255GMX9_9ACTN</name>
<gene>
    <name evidence="2" type="ORF">CGZ93_16560</name>
</gene>
<dbReference type="AlphaFoldDB" id="A0A255GMX9"/>
<evidence type="ECO:0000313" key="3">
    <source>
        <dbReference type="Proteomes" id="UP000216311"/>
    </source>
</evidence>
<dbReference type="Proteomes" id="UP000216311">
    <property type="component" value="Unassembled WGS sequence"/>
</dbReference>
<evidence type="ECO:0000313" key="2">
    <source>
        <dbReference type="EMBL" id="OYO17187.1"/>
    </source>
</evidence>
<accession>A0A255GMX9</accession>
<protein>
    <submittedName>
        <fullName evidence="2">Uncharacterized protein</fullName>
    </submittedName>
</protein>
<evidence type="ECO:0000256" key="1">
    <source>
        <dbReference type="SAM" id="MobiDB-lite"/>
    </source>
</evidence>
<reference evidence="2 3" key="1">
    <citation type="submission" date="2017-07" db="EMBL/GenBank/DDBJ databases">
        <title>Draft whole genome sequences of clinical Proprionibacteriaceae strains.</title>
        <authorList>
            <person name="Bernier A.-M."/>
            <person name="Bernard K."/>
            <person name="Domingo M.-C."/>
        </authorList>
    </citation>
    <scope>NUCLEOTIDE SEQUENCE [LARGE SCALE GENOMIC DNA]</scope>
    <source>
        <strain evidence="2 3">NML 130396</strain>
    </source>
</reference>
<feature type="region of interest" description="Disordered" evidence="1">
    <location>
        <begin position="1"/>
        <end position="79"/>
    </location>
</feature>